<dbReference type="Proteomes" id="UP001302745">
    <property type="component" value="Unassembled WGS sequence"/>
</dbReference>
<dbReference type="EMBL" id="MU857132">
    <property type="protein sequence ID" value="KAK4149706.1"/>
    <property type="molecule type" value="Genomic_DNA"/>
</dbReference>
<keyword evidence="4" id="KW-1185">Reference proteome</keyword>
<keyword evidence="2" id="KW-0812">Transmembrane</keyword>
<keyword evidence="2" id="KW-1133">Transmembrane helix</keyword>
<feature type="transmembrane region" description="Helical" evidence="2">
    <location>
        <begin position="120"/>
        <end position="137"/>
    </location>
</feature>
<evidence type="ECO:0000256" key="2">
    <source>
        <dbReference type="SAM" id="Phobius"/>
    </source>
</evidence>
<keyword evidence="2" id="KW-0472">Membrane</keyword>
<evidence type="ECO:0000256" key="1">
    <source>
        <dbReference type="SAM" id="MobiDB-lite"/>
    </source>
</evidence>
<reference evidence="3" key="1">
    <citation type="journal article" date="2023" name="Mol. Phylogenet. Evol.">
        <title>Genome-scale phylogeny and comparative genomics of the fungal order Sordariales.</title>
        <authorList>
            <person name="Hensen N."/>
            <person name="Bonometti L."/>
            <person name="Westerberg I."/>
            <person name="Brannstrom I.O."/>
            <person name="Guillou S."/>
            <person name="Cros-Aarteil S."/>
            <person name="Calhoun S."/>
            <person name="Haridas S."/>
            <person name="Kuo A."/>
            <person name="Mondo S."/>
            <person name="Pangilinan J."/>
            <person name="Riley R."/>
            <person name="LaButti K."/>
            <person name="Andreopoulos B."/>
            <person name="Lipzen A."/>
            <person name="Chen C."/>
            <person name="Yan M."/>
            <person name="Daum C."/>
            <person name="Ng V."/>
            <person name="Clum A."/>
            <person name="Steindorff A."/>
            <person name="Ohm R.A."/>
            <person name="Martin F."/>
            <person name="Silar P."/>
            <person name="Natvig D.O."/>
            <person name="Lalanne C."/>
            <person name="Gautier V."/>
            <person name="Ament-Velasquez S.L."/>
            <person name="Kruys A."/>
            <person name="Hutchinson M.I."/>
            <person name="Powell A.J."/>
            <person name="Barry K."/>
            <person name="Miller A.N."/>
            <person name="Grigoriev I.V."/>
            <person name="Debuchy R."/>
            <person name="Gladieux P."/>
            <person name="Hiltunen Thoren M."/>
            <person name="Johannesson H."/>
        </authorList>
    </citation>
    <scope>NUCLEOTIDE SEQUENCE</scope>
    <source>
        <strain evidence="3">CBS 538.74</strain>
    </source>
</reference>
<protein>
    <submittedName>
        <fullName evidence="3">Uncharacterized protein</fullName>
    </submittedName>
</protein>
<sequence>MGNQKIAKSPHRACDASGPLPASGGPAQPVHHPAAGRRQGQAGSSVTRLRRTHTGDAGSRSATAVPNATRRRHSGGGLLRVTEPVAAGSVHANAHRQGEEADDFSQLLSHSPSPLATEEIFIIFFIILSIILAILLAV</sequence>
<organism evidence="3 4">
    <name type="scientific">Chaetomidium leptoderma</name>
    <dbReference type="NCBI Taxonomy" id="669021"/>
    <lineage>
        <taxon>Eukaryota</taxon>
        <taxon>Fungi</taxon>
        <taxon>Dikarya</taxon>
        <taxon>Ascomycota</taxon>
        <taxon>Pezizomycotina</taxon>
        <taxon>Sordariomycetes</taxon>
        <taxon>Sordariomycetidae</taxon>
        <taxon>Sordariales</taxon>
        <taxon>Chaetomiaceae</taxon>
        <taxon>Chaetomidium</taxon>
    </lineage>
</organism>
<name>A0AAN6ZUU2_9PEZI</name>
<evidence type="ECO:0000313" key="4">
    <source>
        <dbReference type="Proteomes" id="UP001302745"/>
    </source>
</evidence>
<accession>A0AAN6ZUU2</accession>
<evidence type="ECO:0000313" key="3">
    <source>
        <dbReference type="EMBL" id="KAK4149706.1"/>
    </source>
</evidence>
<dbReference type="AlphaFoldDB" id="A0AAN6ZUU2"/>
<reference evidence="3" key="2">
    <citation type="submission" date="2023-05" db="EMBL/GenBank/DDBJ databases">
        <authorList>
            <consortium name="Lawrence Berkeley National Laboratory"/>
            <person name="Steindorff A."/>
            <person name="Hensen N."/>
            <person name="Bonometti L."/>
            <person name="Westerberg I."/>
            <person name="Brannstrom I.O."/>
            <person name="Guillou S."/>
            <person name="Cros-Aarteil S."/>
            <person name="Calhoun S."/>
            <person name="Haridas S."/>
            <person name="Kuo A."/>
            <person name="Mondo S."/>
            <person name="Pangilinan J."/>
            <person name="Riley R."/>
            <person name="Labutti K."/>
            <person name="Andreopoulos B."/>
            <person name="Lipzen A."/>
            <person name="Chen C."/>
            <person name="Yanf M."/>
            <person name="Daum C."/>
            <person name="Ng V."/>
            <person name="Clum A."/>
            <person name="Ohm R."/>
            <person name="Martin F."/>
            <person name="Silar P."/>
            <person name="Natvig D."/>
            <person name="Lalanne C."/>
            <person name="Gautier V."/>
            <person name="Ament-Velasquez S.L."/>
            <person name="Kruys A."/>
            <person name="Hutchinson M.I."/>
            <person name="Powell A.J."/>
            <person name="Barry K."/>
            <person name="Miller A.N."/>
            <person name="Grigoriev I.V."/>
            <person name="Debuchy R."/>
            <person name="Gladieux P."/>
            <person name="Thoren M.H."/>
            <person name="Johannesson H."/>
        </authorList>
    </citation>
    <scope>NUCLEOTIDE SEQUENCE</scope>
    <source>
        <strain evidence="3">CBS 538.74</strain>
    </source>
</reference>
<comment type="caution">
    <text evidence="3">The sequence shown here is derived from an EMBL/GenBank/DDBJ whole genome shotgun (WGS) entry which is preliminary data.</text>
</comment>
<gene>
    <name evidence="3" type="ORF">C8A00DRAFT_37692</name>
</gene>
<feature type="region of interest" description="Disordered" evidence="1">
    <location>
        <begin position="1"/>
        <end position="80"/>
    </location>
</feature>
<proteinExistence type="predicted"/>